<dbReference type="EMBL" id="CABIJS010000144">
    <property type="protein sequence ID" value="VUZ44773.1"/>
    <property type="molecule type" value="Genomic_DNA"/>
</dbReference>
<dbReference type="SUPFAM" id="SSF64005">
    <property type="entry name" value="Undecaprenyl diphosphate synthase"/>
    <property type="match status" value="1"/>
</dbReference>
<protein>
    <recommendedName>
        <fullName evidence="4">Ditrans,polycis-polyprenyl diphosphate synthase ((2E,6E)-farnesyldiphosphate specific)</fullName>
    </recommendedName>
</protein>
<reference evidence="2 3" key="1">
    <citation type="submission" date="2019-07" db="EMBL/GenBank/DDBJ databases">
        <authorList>
            <person name="Jastrzebski P J."/>
            <person name="Paukszto L."/>
            <person name="Jastrzebski P J."/>
        </authorList>
    </citation>
    <scope>NUCLEOTIDE SEQUENCE [LARGE SCALE GENOMIC DNA]</scope>
    <source>
        <strain evidence="2 3">WMS-il1</strain>
    </source>
</reference>
<keyword evidence="3" id="KW-1185">Reference proteome</keyword>
<evidence type="ECO:0008006" key="4">
    <source>
        <dbReference type="Google" id="ProtNLM"/>
    </source>
</evidence>
<keyword evidence="1" id="KW-0472">Membrane</keyword>
<gene>
    <name evidence="2" type="ORF">WMSIL1_LOCUS4759</name>
</gene>
<proteinExistence type="predicted"/>
<organism evidence="2 3">
    <name type="scientific">Hymenolepis diminuta</name>
    <name type="common">Rat tapeworm</name>
    <dbReference type="NCBI Taxonomy" id="6216"/>
    <lineage>
        <taxon>Eukaryota</taxon>
        <taxon>Metazoa</taxon>
        <taxon>Spiralia</taxon>
        <taxon>Lophotrochozoa</taxon>
        <taxon>Platyhelminthes</taxon>
        <taxon>Cestoda</taxon>
        <taxon>Eucestoda</taxon>
        <taxon>Cyclophyllidea</taxon>
        <taxon>Hymenolepididae</taxon>
        <taxon>Hymenolepis</taxon>
    </lineage>
</organism>
<evidence type="ECO:0000256" key="1">
    <source>
        <dbReference type="SAM" id="Phobius"/>
    </source>
</evidence>
<evidence type="ECO:0000313" key="2">
    <source>
        <dbReference type="EMBL" id="VUZ44773.1"/>
    </source>
</evidence>
<dbReference type="Proteomes" id="UP000321570">
    <property type="component" value="Unassembled WGS sequence"/>
</dbReference>
<evidence type="ECO:0000313" key="3">
    <source>
        <dbReference type="Proteomes" id="UP000321570"/>
    </source>
</evidence>
<feature type="transmembrane region" description="Helical" evidence="1">
    <location>
        <begin position="6"/>
        <end position="29"/>
    </location>
</feature>
<keyword evidence="1" id="KW-1133">Transmembrane helix</keyword>
<dbReference type="InterPro" id="IPR036424">
    <property type="entry name" value="UPP_synth-like_sf"/>
</dbReference>
<accession>A0A564YDV6</accession>
<name>A0A564YDV6_HYMDI</name>
<dbReference type="AlphaFoldDB" id="A0A564YDV6"/>
<sequence>MEWRAVYRVLHSFTLFIYATLVWFCTYVLDSKSIFSRFRDSSLNSTDAPFLMVDRPIQNLDHIVFVIYEDNLSVATICHLIIICINLQIRDISIIAKSMSNSHVSKMVTSHLRKTHGVVCLEGDTDKNVLRYRVYSKERLSNVHFLDLNSGHNMLSSAAKSISSSGISITPDMVEKTLQNIFPMSPVSLTLIFGPPSLAGLLPWQSIDTEILKWSSHTEMSSSDFINILHTYCAIVKRWGR</sequence>
<keyword evidence="1" id="KW-0812">Transmembrane</keyword>
<dbReference type="GO" id="GO:0016765">
    <property type="term" value="F:transferase activity, transferring alkyl or aryl (other than methyl) groups"/>
    <property type="evidence" value="ECO:0007669"/>
    <property type="project" value="InterPro"/>
</dbReference>